<feature type="transmembrane region" description="Helical" evidence="1">
    <location>
        <begin position="229"/>
        <end position="248"/>
    </location>
</feature>
<proteinExistence type="predicted"/>
<comment type="caution">
    <text evidence="2">The sequence shown here is derived from an EMBL/GenBank/DDBJ whole genome shotgun (WGS) entry which is preliminary data.</text>
</comment>
<name>A0A482VU90_ASBVE</name>
<gene>
    <name evidence="2" type="ORF">BDFB_010966</name>
</gene>
<sequence length="278" mass="31363">SSHELFIAFSFLSNGHKIFKSTRKLEQLLCPNGIKAISMMWVILVHEYFMILYAPLSNFLDIQKWKNDDANMFIIGATVSVDTFFMTGGLVTVYTFLRSLDKGISLTNSCSLCYGSNIHQFIKLLWKWSSLEVCASNLVSVSRYTTLCSLSDYSCTTNEVAFVRFECSWGFVSGWSIPFIVGYVNNLGSLPFDANFNPLYYIQTYTKFGPYVIGMILGYIIYEIKKSDMVCGLWVISLAGLVACVYAGHNLMISTEKDKWGNSLFLAFNRPAWAIALS</sequence>
<dbReference type="AlphaFoldDB" id="A0A482VU90"/>
<evidence type="ECO:0000313" key="2">
    <source>
        <dbReference type="EMBL" id="RZC35948.1"/>
    </source>
</evidence>
<feature type="transmembrane region" description="Helical" evidence="1">
    <location>
        <begin position="73"/>
        <end position="97"/>
    </location>
</feature>
<keyword evidence="1" id="KW-1133">Transmembrane helix</keyword>
<organism evidence="2 3">
    <name type="scientific">Asbolus verrucosus</name>
    <name type="common">Desert ironclad beetle</name>
    <dbReference type="NCBI Taxonomy" id="1661398"/>
    <lineage>
        <taxon>Eukaryota</taxon>
        <taxon>Metazoa</taxon>
        <taxon>Ecdysozoa</taxon>
        <taxon>Arthropoda</taxon>
        <taxon>Hexapoda</taxon>
        <taxon>Insecta</taxon>
        <taxon>Pterygota</taxon>
        <taxon>Neoptera</taxon>
        <taxon>Endopterygota</taxon>
        <taxon>Coleoptera</taxon>
        <taxon>Polyphaga</taxon>
        <taxon>Cucujiformia</taxon>
        <taxon>Tenebrionidae</taxon>
        <taxon>Pimeliinae</taxon>
        <taxon>Asbolus</taxon>
    </lineage>
</organism>
<protein>
    <recommendedName>
        <fullName evidence="4">Acyltransferase 3 domain-containing protein</fullName>
    </recommendedName>
</protein>
<dbReference type="InterPro" id="IPR052728">
    <property type="entry name" value="O2_lipid_transport_reg"/>
</dbReference>
<dbReference type="EMBL" id="QDEB01066657">
    <property type="protein sequence ID" value="RZC35948.1"/>
    <property type="molecule type" value="Genomic_DNA"/>
</dbReference>
<feature type="transmembrane region" description="Helical" evidence="1">
    <location>
        <begin position="33"/>
        <end position="53"/>
    </location>
</feature>
<keyword evidence="1" id="KW-0472">Membrane</keyword>
<reference evidence="2 3" key="1">
    <citation type="submission" date="2017-03" db="EMBL/GenBank/DDBJ databases">
        <title>Genome of the blue death feigning beetle - Asbolus verrucosus.</title>
        <authorList>
            <person name="Rider S.D."/>
        </authorList>
    </citation>
    <scope>NUCLEOTIDE SEQUENCE [LARGE SCALE GENOMIC DNA]</scope>
    <source>
        <strain evidence="2">Butters</strain>
        <tissue evidence="2">Head and leg muscle</tissue>
    </source>
</reference>
<dbReference type="Proteomes" id="UP000292052">
    <property type="component" value="Unassembled WGS sequence"/>
</dbReference>
<dbReference type="OrthoDB" id="118951at2759"/>
<dbReference type="PANTHER" id="PTHR11161">
    <property type="entry name" value="O-ACYLTRANSFERASE"/>
    <property type="match status" value="1"/>
</dbReference>
<feature type="non-terminal residue" evidence="2">
    <location>
        <position position="1"/>
    </location>
</feature>
<evidence type="ECO:0008006" key="4">
    <source>
        <dbReference type="Google" id="ProtNLM"/>
    </source>
</evidence>
<evidence type="ECO:0000313" key="3">
    <source>
        <dbReference type="Proteomes" id="UP000292052"/>
    </source>
</evidence>
<keyword evidence="3" id="KW-1185">Reference proteome</keyword>
<keyword evidence="1" id="KW-0812">Transmembrane</keyword>
<feature type="non-terminal residue" evidence="2">
    <location>
        <position position="278"/>
    </location>
</feature>
<accession>A0A482VU90</accession>
<evidence type="ECO:0000256" key="1">
    <source>
        <dbReference type="SAM" id="Phobius"/>
    </source>
</evidence>
<dbReference type="PANTHER" id="PTHR11161:SF0">
    <property type="entry name" value="O-ACYLTRANSFERASE LIKE PROTEIN"/>
    <property type="match status" value="1"/>
</dbReference>
<feature type="transmembrane region" description="Helical" evidence="1">
    <location>
        <begin position="204"/>
        <end position="222"/>
    </location>
</feature>